<dbReference type="RefSeq" id="WP_025250582.1">
    <property type="nucleotide sequence ID" value="NZ_CP006934.1"/>
</dbReference>
<dbReference type="HOGENOM" id="CLU_032162_3_0_14"/>
<dbReference type="Gene3D" id="3.40.470.10">
    <property type="entry name" value="Uracil-DNA glycosylase-like domain"/>
    <property type="match status" value="1"/>
</dbReference>
<dbReference type="InterPro" id="IPR005122">
    <property type="entry name" value="Uracil-DNA_glycosylase-like"/>
</dbReference>
<dbReference type="STRING" id="1276257.SSABA_v1c00290"/>
<feature type="active site" description="Proton acceptor" evidence="8 9">
    <location>
        <position position="65"/>
    </location>
</feature>
<dbReference type="PROSITE" id="PS00130">
    <property type="entry name" value="U_DNA_GLYCOSYLASE"/>
    <property type="match status" value="1"/>
</dbReference>
<feature type="domain" description="Uracil-DNA glycosylase-like" evidence="11">
    <location>
        <begin position="50"/>
        <end position="212"/>
    </location>
</feature>
<comment type="function">
    <text evidence="2 8 10">Excises uracil residues from the DNA which can arise as a result of misincorporation of dUMP residues by DNA polymerase or due to deamination of cytosine.</text>
</comment>
<evidence type="ECO:0000256" key="7">
    <source>
        <dbReference type="ARBA" id="ARBA00023204"/>
    </source>
</evidence>
<dbReference type="PANTHER" id="PTHR11264:SF0">
    <property type="entry name" value="URACIL-DNA GLYCOSYLASE"/>
    <property type="match status" value="1"/>
</dbReference>
<dbReference type="GO" id="GO:0097510">
    <property type="term" value="P:base-excision repair, AP site formation via deaminated base removal"/>
    <property type="evidence" value="ECO:0007669"/>
    <property type="project" value="TreeGrafter"/>
</dbReference>
<keyword evidence="5 8" id="KW-0227">DNA damage</keyword>
<evidence type="ECO:0000256" key="8">
    <source>
        <dbReference type="HAMAP-Rule" id="MF_00148"/>
    </source>
</evidence>
<dbReference type="GO" id="GO:0005737">
    <property type="term" value="C:cytoplasm"/>
    <property type="evidence" value="ECO:0007669"/>
    <property type="project" value="UniProtKB-SubCell"/>
</dbReference>
<evidence type="ECO:0000313" key="13">
    <source>
        <dbReference type="Proteomes" id="UP000019265"/>
    </source>
</evidence>
<dbReference type="GO" id="GO:0004844">
    <property type="term" value="F:uracil DNA N-glycosylase activity"/>
    <property type="evidence" value="ECO:0007669"/>
    <property type="project" value="UniProtKB-UniRule"/>
</dbReference>
<dbReference type="NCBIfam" id="TIGR00628">
    <property type="entry name" value="ung"/>
    <property type="match status" value="1"/>
</dbReference>
<dbReference type="PATRIC" id="fig|1276257.3.peg.29"/>
<dbReference type="HAMAP" id="MF_00148">
    <property type="entry name" value="UDG"/>
    <property type="match status" value="1"/>
</dbReference>
<dbReference type="Pfam" id="PF03167">
    <property type="entry name" value="UDG"/>
    <property type="match status" value="1"/>
</dbReference>
<evidence type="ECO:0000256" key="1">
    <source>
        <dbReference type="ARBA" id="ARBA00001400"/>
    </source>
</evidence>
<keyword evidence="8" id="KW-0963">Cytoplasm</keyword>
<dbReference type="NCBIfam" id="NF003592">
    <property type="entry name" value="PRK05254.1-5"/>
    <property type="match status" value="1"/>
</dbReference>
<dbReference type="CDD" id="cd10027">
    <property type="entry name" value="UDG-F1-like"/>
    <property type="match status" value="1"/>
</dbReference>
<evidence type="ECO:0000313" key="12">
    <source>
        <dbReference type="EMBL" id="AHI53441.1"/>
    </source>
</evidence>
<evidence type="ECO:0000256" key="2">
    <source>
        <dbReference type="ARBA" id="ARBA00002631"/>
    </source>
</evidence>
<protein>
    <recommendedName>
        <fullName evidence="4 8">Uracil-DNA glycosylase</fullName>
        <shortName evidence="8">UDG</shortName>
        <ecNumber evidence="4 8">3.2.2.27</ecNumber>
    </recommendedName>
</protein>
<comment type="subcellular location">
    <subcellularLocation>
        <location evidence="8">Cytoplasm</location>
    </subcellularLocation>
</comment>
<dbReference type="SMART" id="SM00986">
    <property type="entry name" value="UDG"/>
    <property type="match status" value="1"/>
</dbReference>
<evidence type="ECO:0000256" key="9">
    <source>
        <dbReference type="PROSITE-ProRule" id="PRU10072"/>
    </source>
</evidence>
<dbReference type="InterPro" id="IPR018085">
    <property type="entry name" value="Ura-DNA_Glyclase_AS"/>
</dbReference>
<keyword evidence="6 8" id="KW-0378">Hydrolase</keyword>
<keyword evidence="7 8" id="KW-0234">DNA repair</keyword>
<dbReference type="KEGG" id="ssab:SSABA_v1c00290"/>
<evidence type="ECO:0000256" key="6">
    <source>
        <dbReference type="ARBA" id="ARBA00022801"/>
    </source>
</evidence>
<evidence type="ECO:0000256" key="4">
    <source>
        <dbReference type="ARBA" id="ARBA00012030"/>
    </source>
</evidence>
<dbReference type="PANTHER" id="PTHR11264">
    <property type="entry name" value="URACIL-DNA GLYCOSYLASE"/>
    <property type="match status" value="1"/>
</dbReference>
<comment type="catalytic activity">
    <reaction evidence="1 8 10">
        <text>Hydrolyzes single-stranded DNA or mismatched double-stranded DNA and polynucleotides, releasing free uracil.</text>
        <dbReference type="EC" id="3.2.2.27"/>
    </reaction>
</comment>
<dbReference type="NCBIfam" id="NF003589">
    <property type="entry name" value="PRK05254.1-2"/>
    <property type="match status" value="1"/>
</dbReference>
<proteinExistence type="inferred from homology"/>
<dbReference type="InterPro" id="IPR036895">
    <property type="entry name" value="Uracil-DNA_glycosylase-like_sf"/>
</dbReference>
<gene>
    <name evidence="8 12" type="primary">ung</name>
    <name evidence="12" type="ORF">SSABA_v1c00290</name>
</gene>
<evidence type="ECO:0000256" key="5">
    <source>
        <dbReference type="ARBA" id="ARBA00022763"/>
    </source>
</evidence>
<dbReference type="EMBL" id="CP006934">
    <property type="protein sequence ID" value="AHI53441.1"/>
    <property type="molecule type" value="Genomic_DNA"/>
</dbReference>
<dbReference type="AlphaFoldDB" id="W6A8Z9"/>
<sequence>MNIIFQDDWKPFFESQSEKTYFKNLLNFLESEYKSKTIFPPEEKLFRIFQLIKPSQIKVIIIGQDPYHGLNQANGIAFSCENNNKIPPSLRNIFKELLNDLKIDHFDNLDLSDWVEQGVFLINSVMSVEAGKPASHKNQGWEEFTINVLEFINEINKNLIYCLWGNFAKRIYNKVRYKNTKKVEIISSGHPSPFSYHLYQGSRPFSKINDLLVKSHKKPIKWGNN</sequence>
<name>W6A8Z9_9MOLU</name>
<dbReference type="eggNOG" id="COG0692">
    <property type="taxonomic scope" value="Bacteria"/>
</dbReference>
<dbReference type="Proteomes" id="UP000019265">
    <property type="component" value="Chromosome"/>
</dbReference>
<comment type="similarity">
    <text evidence="3 8 10">Belongs to the uracil-DNA glycosylase (UDG) superfamily. UNG family.</text>
</comment>
<organism evidence="12 13">
    <name type="scientific">Spiroplasma sabaudiense Ar-1343</name>
    <dbReference type="NCBI Taxonomy" id="1276257"/>
    <lineage>
        <taxon>Bacteria</taxon>
        <taxon>Bacillati</taxon>
        <taxon>Mycoplasmatota</taxon>
        <taxon>Mollicutes</taxon>
        <taxon>Entomoplasmatales</taxon>
        <taxon>Spiroplasmataceae</taxon>
        <taxon>Spiroplasma</taxon>
    </lineage>
</organism>
<reference evidence="12 13" key="1">
    <citation type="journal article" date="2014" name="Genome Biol. Evol.">
        <title>Molecular evolution of the substrate utilization strategies and putative virulence factors in mosquito-associated Spiroplasma species.</title>
        <authorList>
            <person name="Chang T.H."/>
            <person name="Lo W.S."/>
            <person name="Ku C."/>
            <person name="Chen L.L."/>
            <person name="Kuo C.H."/>
        </authorList>
    </citation>
    <scope>NUCLEOTIDE SEQUENCE [LARGE SCALE GENOMIC DNA]</scope>
    <source>
        <strain evidence="12">Ar-1343</strain>
    </source>
</reference>
<dbReference type="SUPFAM" id="SSF52141">
    <property type="entry name" value="Uracil-DNA glycosylase-like"/>
    <property type="match status" value="1"/>
</dbReference>
<dbReference type="NCBIfam" id="NF003588">
    <property type="entry name" value="PRK05254.1-1"/>
    <property type="match status" value="1"/>
</dbReference>
<keyword evidence="13" id="KW-1185">Reference proteome</keyword>
<dbReference type="OrthoDB" id="9804372at2"/>
<evidence type="ECO:0000259" key="11">
    <source>
        <dbReference type="SMART" id="SM00986"/>
    </source>
</evidence>
<dbReference type="SMART" id="SM00987">
    <property type="entry name" value="UreE_C"/>
    <property type="match status" value="1"/>
</dbReference>
<accession>W6A8Z9</accession>
<dbReference type="InterPro" id="IPR002043">
    <property type="entry name" value="UDG_fam1"/>
</dbReference>
<dbReference type="EC" id="3.2.2.27" evidence="4 8"/>
<evidence type="ECO:0000256" key="3">
    <source>
        <dbReference type="ARBA" id="ARBA00008184"/>
    </source>
</evidence>
<evidence type="ECO:0000256" key="10">
    <source>
        <dbReference type="RuleBase" id="RU003780"/>
    </source>
</evidence>